<dbReference type="AlphaFoldDB" id="A0A9E7AQJ9"/>
<dbReference type="KEGG" id="agh:M3I41_06435"/>
<sequence>MPRLSARFGWQAGFCFGADDGARQRRWTGSTALCGFDDAGLHGLDGARLAQVASSLRIVVAAEGRRSAPLGGA</sequence>
<name>A0A9E7AQJ9_9ACTO</name>
<gene>
    <name evidence="1" type="ORF">M3I41_06435</name>
</gene>
<evidence type="ECO:0000313" key="1">
    <source>
        <dbReference type="EMBL" id="UQF79227.1"/>
    </source>
</evidence>
<dbReference type="Proteomes" id="UP000830236">
    <property type="component" value="Chromosome"/>
</dbReference>
<dbReference type="EMBL" id="CP097095">
    <property type="protein sequence ID" value="UQF79227.1"/>
    <property type="molecule type" value="Genomic_DNA"/>
</dbReference>
<organism evidence="1 2">
    <name type="scientific">Actinomyces graevenitzii</name>
    <dbReference type="NCBI Taxonomy" id="55565"/>
    <lineage>
        <taxon>Bacteria</taxon>
        <taxon>Bacillati</taxon>
        <taxon>Actinomycetota</taxon>
        <taxon>Actinomycetes</taxon>
        <taxon>Actinomycetales</taxon>
        <taxon>Actinomycetaceae</taxon>
        <taxon>Actinomyces</taxon>
    </lineage>
</organism>
<protein>
    <submittedName>
        <fullName evidence="1">Uncharacterized protein</fullName>
    </submittedName>
</protein>
<proteinExistence type="predicted"/>
<reference evidence="1" key="1">
    <citation type="submission" date="2022-05" db="EMBL/GenBank/DDBJ databases">
        <title>Using nanopore sequencing to obtain complete genomes from saliva samples.</title>
        <authorList>
            <person name="Baker J.L."/>
        </authorList>
    </citation>
    <scope>NUCLEOTIDE SEQUENCE</scope>
    <source>
        <strain evidence="1">JCVI-JB-Ag32</strain>
    </source>
</reference>
<evidence type="ECO:0000313" key="2">
    <source>
        <dbReference type="Proteomes" id="UP000830236"/>
    </source>
</evidence>
<accession>A0A9E7AQJ9</accession>